<dbReference type="Proteomes" id="UP001500443">
    <property type="component" value="Unassembled WGS sequence"/>
</dbReference>
<evidence type="ECO:0000313" key="1">
    <source>
        <dbReference type="EMBL" id="GAA2107642.1"/>
    </source>
</evidence>
<accession>A0ABP5IYT0</accession>
<name>A0ABP5IYT0_9ACTN</name>
<comment type="caution">
    <text evidence="1">The sequence shown here is derived from an EMBL/GenBank/DDBJ whole genome shotgun (WGS) entry which is preliminary data.</text>
</comment>
<proteinExistence type="predicted"/>
<dbReference type="RefSeq" id="WP_344286988.1">
    <property type="nucleotide sequence ID" value="NZ_BAAAPF010000003.1"/>
</dbReference>
<evidence type="ECO:0000313" key="2">
    <source>
        <dbReference type="Proteomes" id="UP001500443"/>
    </source>
</evidence>
<organism evidence="1 2">
    <name type="scientific">Streptomyces synnematoformans</name>
    <dbReference type="NCBI Taxonomy" id="415721"/>
    <lineage>
        <taxon>Bacteria</taxon>
        <taxon>Bacillati</taxon>
        <taxon>Actinomycetota</taxon>
        <taxon>Actinomycetes</taxon>
        <taxon>Kitasatosporales</taxon>
        <taxon>Streptomycetaceae</taxon>
        <taxon>Streptomyces</taxon>
    </lineage>
</organism>
<reference evidence="2" key="1">
    <citation type="journal article" date="2019" name="Int. J. Syst. Evol. Microbiol.">
        <title>The Global Catalogue of Microorganisms (GCM) 10K type strain sequencing project: providing services to taxonomists for standard genome sequencing and annotation.</title>
        <authorList>
            <consortium name="The Broad Institute Genomics Platform"/>
            <consortium name="The Broad Institute Genome Sequencing Center for Infectious Disease"/>
            <person name="Wu L."/>
            <person name="Ma J."/>
        </authorList>
    </citation>
    <scope>NUCLEOTIDE SEQUENCE [LARGE SCALE GENOMIC DNA]</scope>
    <source>
        <strain evidence="2">JCM 15481</strain>
    </source>
</reference>
<dbReference type="Pfam" id="PF07505">
    <property type="entry name" value="DUF5131"/>
    <property type="match status" value="1"/>
</dbReference>
<dbReference type="InterPro" id="IPR011101">
    <property type="entry name" value="DUF5131"/>
</dbReference>
<gene>
    <name evidence="1" type="ORF">GCM10009802_02890</name>
</gene>
<protein>
    <recommendedName>
        <fullName evidence="3">Phage Gp37/Gp68 family protein</fullName>
    </recommendedName>
</protein>
<keyword evidence="2" id="KW-1185">Reference proteome</keyword>
<evidence type="ECO:0008006" key="3">
    <source>
        <dbReference type="Google" id="ProtNLM"/>
    </source>
</evidence>
<sequence>MTKISWTDETWNPATGCDRVSPGCDRCYAITSARIRAGNPHPKVAEAYAGTTQRTEAGLDWTGTVNLIEERLEIPLHWRKPRRVFVNSMSDLFHAQVPSEFIAKVFAVMALTPRHTYQVLTKRHARMRSLLNNEAFERQVLVWAHRLKDDAHEPSWNPGERRFTTWPLPNCWLGVSVENQRWADTRIPALLDTPASVRFISAEPLLGPVDLTAWMPPISPVPASGAPESWADWTWPGWVPADVRTAVENFWSEDQGRSPAHWIRNMHEQGAPAFGATLSMDDGFGQNPPQIVGRYVHAWNNIGRLVLDGDEDREFAYTSFSRADRSRARGIDWVIVGGESGPGARAMHPQWARNVRDQCVAADVPLHFKQWGSWGPAPFIVRVCAPDVGWQGTAEELAAAKADSEARGATHVHTGNWYEEDGERHYWLHEIGHKPWSLERVGLPAGMEPIRRWGVYAAGRELDGQVWDGFPEVAHA</sequence>
<dbReference type="EMBL" id="BAAAPF010000003">
    <property type="protein sequence ID" value="GAA2107642.1"/>
    <property type="molecule type" value="Genomic_DNA"/>
</dbReference>